<comment type="caution">
    <text evidence="1">The sequence shown here is derived from an EMBL/GenBank/DDBJ whole genome shotgun (WGS) entry which is preliminary data.</text>
</comment>
<evidence type="ECO:0000313" key="1">
    <source>
        <dbReference type="EMBL" id="MBB4909060.1"/>
    </source>
</evidence>
<dbReference type="EMBL" id="JACHJQ010000005">
    <property type="protein sequence ID" value="MBB4909060.1"/>
    <property type="molecule type" value="Genomic_DNA"/>
</dbReference>
<name>A0A7W7VGH1_9PSEU</name>
<evidence type="ECO:0008006" key="3">
    <source>
        <dbReference type="Google" id="ProtNLM"/>
    </source>
</evidence>
<sequence length="94" mass="10624">MDRSDVAAVLDGLRFPAYRWEVIAQAELYGTDMVTRRRFHRLPARLYADCDDVADTVRATGAAADRRRLAHRYAPVSGPAKGFGAGHRHERRSR</sequence>
<gene>
    <name evidence="1" type="ORF">FHR82_005313</name>
</gene>
<reference evidence="1 2" key="1">
    <citation type="submission" date="2020-08" db="EMBL/GenBank/DDBJ databases">
        <title>Genomic Encyclopedia of Type Strains, Phase III (KMG-III): the genomes of soil and plant-associated and newly described type strains.</title>
        <authorList>
            <person name="Whitman W."/>
        </authorList>
    </citation>
    <scope>NUCLEOTIDE SEQUENCE [LARGE SCALE GENOMIC DNA]</scope>
    <source>
        <strain evidence="1 2">CECT 8960</strain>
    </source>
</reference>
<accession>A0A7W7VGH1</accession>
<dbReference type="Proteomes" id="UP000520767">
    <property type="component" value="Unassembled WGS sequence"/>
</dbReference>
<dbReference type="RefSeq" id="WP_184813114.1">
    <property type="nucleotide sequence ID" value="NZ_JACHJQ010000005.1"/>
</dbReference>
<keyword evidence="2" id="KW-1185">Reference proteome</keyword>
<dbReference type="AlphaFoldDB" id="A0A7W7VGH1"/>
<dbReference type="InterPro" id="IPR021527">
    <property type="entry name" value="DUF2795"/>
</dbReference>
<organism evidence="1 2">
    <name type="scientific">Actinophytocola algeriensis</name>
    <dbReference type="NCBI Taxonomy" id="1768010"/>
    <lineage>
        <taxon>Bacteria</taxon>
        <taxon>Bacillati</taxon>
        <taxon>Actinomycetota</taxon>
        <taxon>Actinomycetes</taxon>
        <taxon>Pseudonocardiales</taxon>
        <taxon>Pseudonocardiaceae</taxon>
    </lineage>
</organism>
<proteinExistence type="predicted"/>
<protein>
    <recommendedName>
        <fullName evidence="3">DUF2795 domain-containing protein</fullName>
    </recommendedName>
</protein>
<dbReference type="Pfam" id="PF11387">
    <property type="entry name" value="DUF2795"/>
    <property type="match status" value="1"/>
</dbReference>
<evidence type="ECO:0000313" key="2">
    <source>
        <dbReference type="Proteomes" id="UP000520767"/>
    </source>
</evidence>